<accession>A0A8E2ALG3</accession>
<name>A0A8E2ALG3_9APHY</name>
<keyword evidence="3" id="KW-1185">Reference proteome</keyword>
<gene>
    <name evidence="2" type="ORF">OBBRIDRAFT_737547</name>
</gene>
<reference evidence="2 3" key="1">
    <citation type="submission" date="2016-07" db="EMBL/GenBank/DDBJ databases">
        <title>Draft genome of the white-rot fungus Obba rivulosa 3A-2.</title>
        <authorList>
            <consortium name="DOE Joint Genome Institute"/>
            <person name="Miettinen O."/>
            <person name="Riley R."/>
            <person name="Acob R."/>
            <person name="Barry K."/>
            <person name="Cullen D."/>
            <person name="De Vries R."/>
            <person name="Hainaut M."/>
            <person name="Hatakka A."/>
            <person name="Henrissat B."/>
            <person name="Hilden K."/>
            <person name="Kuo R."/>
            <person name="Labutti K."/>
            <person name="Lipzen A."/>
            <person name="Makela M.R."/>
            <person name="Sandor L."/>
            <person name="Spatafora J.W."/>
            <person name="Grigoriev I.V."/>
            <person name="Hibbett D.S."/>
        </authorList>
    </citation>
    <scope>NUCLEOTIDE SEQUENCE [LARGE SCALE GENOMIC DNA]</scope>
    <source>
        <strain evidence="2 3">3A-2</strain>
    </source>
</reference>
<sequence length="179" mass="19745">MSSFLVLNAVFSLLSLSFVIPVSAVLQNVTIDDTNGDPFTGQQFVYLPEDKWAAGQDCPTCAAQPDPSRVMDQSWHDSSHWANDSNTIPSASVIFQGTALYVYCILNNFWGNSDMTFYIDDMYMGHYYCANGGCPGLEYSVLVYSNNSLEAGRNHTFTLANGENGGPQSLVLLDYIQYT</sequence>
<dbReference type="EMBL" id="KV722516">
    <property type="protein sequence ID" value="OCH86691.1"/>
    <property type="molecule type" value="Genomic_DNA"/>
</dbReference>
<evidence type="ECO:0000256" key="1">
    <source>
        <dbReference type="SAM" id="SignalP"/>
    </source>
</evidence>
<proteinExistence type="predicted"/>
<keyword evidence="1" id="KW-0732">Signal</keyword>
<organism evidence="2 3">
    <name type="scientific">Obba rivulosa</name>
    <dbReference type="NCBI Taxonomy" id="1052685"/>
    <lineage>
        <taxon>Eukaryota</taxon>
        <taxon>Fungi</taxon>
        <taxon>Dikarya</taxon>
        <taxon>Basidiomycota</taxon>
        <taxon>Agaricomycotina</taxon>
        <taxon>Agaricomycetes</taxon>
        <taxon>Polyporales</taxon>
        <taxon>Gelatoporiaceae</taxon>
        <taxon>Obba</taxon>
    </lineage>
</organism>
<dbReference type="AlphaFoldDB" id="A0A8E2ALG3"/>
<dbReference type="OrthoDB" id="3245657at2759"/>
<evidence type="ECO:0000313" key="2">
    <source>
        <dbReference type="EMBL" id="OCH86691.1"/>
    </source>
</evidence>
<evidence type="ECO:0000313" key="3">
    <source>
        <dbReference type="Proteomes" id="UP000250043"/>
    </source>
</evidence>
<dbReference type="Proteomes" id="UP000250043">
    <property type="component" value="Unassembled WGS sequence"/>
</dbReference>
<feature type="chain" id="PRO_5034063081" evidence="1">
    <location>
        <begin position="25"/>
        <end position="179"/>
    </location>
</feature>
<protein>
    <submittedName>
        <fullName evidence="2">Uncharacterized protein</fullName>
    </submittedName>
</protein>
<feature type="signal peptide" evidence="1">
    <location>
        <begin position="1"/>
        <end position="24"/>
    </location>
</feature>